<dbReference type="InterPro" id="IPR029069">
    <property type="entry name" value="HotDog_dom_sf"/>
</dbReference>
<comment type="subcellular location">
    <subcellularLocation>
        <location evidence="1">Cytoplasm</location>
    </subcellularLocation>
</comment>
<keyword evidence="5" id="KW-0732">Signal</keyword>
<dbReference type="InterPro" id="IPR013114">
    <property type="entry name" value="FabA_FabZ"/>
</dbReference>
<dbReference type="Pfam" id="PF07977">
    <property type="entry name" value="FabA"/>
    <property type="match status" value="1"/>
</dbReference>
<dbReference type="VEuPathDB" id="ToxoDB:LOC34622566"/>
<dbReference type="InParanoid" id="A0A1D3D6C5"/>
<dbReference type="Proteomes" id="UP000095192">
    <property type="component" value="Unassembled WGS sequence"/>
</dbReference>
<reference evidence="6 7" key="1">
    <citation type="journal article" date="2016" name="BMC Genomics">
        <title>Comparative genomics reveals Cyclospora cayetanensis possesses coccidia-like metabolism and invasion components but unique surface antigens.</title>
        <authorList>
            <person name="Liu S."/>
            <person name="Wang L."/>
            <person name="Zheng H."/>
            <person name="Xu Z."/>
            <person name="Roellig D.M."/>
            <person name="Li N."/>
            <person name="Frace M.A."/>
            <person name="Tang K."/>
            <person name="Arrowood M.J."/>
            <person name="Moss D.M."/>
            <person name="Zhang L."/>
            <person name="Feng Y."/>
            <person name="Xiao L."/>
        </authorList>
    </citation>
    <scope>NUCLEOTIDE SEQUENCE [LARGE SCALE GENOMIC DNA]</scope>
    <source>
        <strain evidence="6 7">CHN_HEN01</strain>
    </source>
</reference>
<evidence type="ECO:0000256" key="3">
    <source>
        <dbReference type="ARBA" id="ARBA00023239"/>
    </source>
</evidence>
<evidence type="ECO:0000313" key="7">
    <source>
        <dbReference type="Proteomes" id="UP000095192"/>
    </source>
</evidence>
<keyword evidence="2" id="KW-0963">Cytoplasm</keyword>
<sequence length="279" mass="29752">MRASSGWFFRWLALCVCCFAASSAAFSLRNPPSLPPGAAAFANPAPDRVTPPAGGPLSAQVPSSAPLSSASAAAAIPPSAAAEVPYTGAQSVSSLTQSVALPVFTAEQIKQILPHRFPFLLVDKVLQFEAGKRAVGVKQVSNNEDPFNGHFPERAVMPGVLQVEALAQLAGIVALQPPLSDGKGLFFFAGANGIKWKKPVLPGDTLVMEAELLTWKEKFGIAKFAGRGFVDGQLAVEVAEMTFAFGKKVFEYAEVDRPHKETAAQDRHYSVEDMRNRVE</sequence>
<feature type="chain" id="PRO_5008914178" description="Beta-hydroxyacyl-ACP dehydratase" evidence="5">
    <location>
        <begin position="26"/>
        <end position="279"/>
    </location>
</feature>
<dbReference type="AlphaFoldDB" id="A0A1D3D6C5"/>
<keyword evidence="7" id="KW-1185">Reference proteome</keyword>
<comment type="caution">
    <text evidence="6">The sequence shown here is derived from an EMBL/GenBank/DDBJ whole genome shotgun (WGS) entry which is preliminary data.</text>
</comment>
<evidence type="ECO:0000256" key="5">
    <source>
        <dbReference type="SAM" id="SignalP"/>
    </source>
</evidence>
<dbReference type="PANTHER" id="PTHR30272:SF1">
    <property type="entry name" value="3-HYDROXYACYL-[ACYL-CARRIER-PROTEIN] DEHYDRATASE"/>
    <property type="match status" value="1"/>
</dbReference>
<name>A0A1D3D6C5_9EIME</name>
<dbReference type="GO" id="GO:0016829">
    <property type="term" value="F:lyase activity"/>
    <property type="evidence" value="ECO:0007669"/>
    <property type="project" value="UniProtKB-KW"/>
</dbReference>
<dbReference type="Gene3D" id="3.10.129.10">
    <property type="entry name" value="Hotdog Thioesterase"/>
    <property type="match status" value="1"/>
</dbReference>
<gene>
    <name evidence="6" type="ORF">cyc_06395</name>
</gene>
<dbReference type="FunCoup" id="A0A1D3D6C5">
    <property type="interactions" value="42"/>
</dbReference>
<dbReference type="SUPFAM" id="SSF54637">
    <property type="entry name" value="Thioesterase/thiol ester dehydrase-isomerase"/>
    <property type="match status" value="1"/>
</dbReference>
<evidence type="ECO:0000256" key="2">
    <source>
        <dbReference type="ARBA" id="ARBA00022490"/>
    </source>
</evidence>
<proteinExistence type="predicted"/>
<dbReference type="PANTHER" id="PTHR30272">
    <property type="entry name" value="3-HYDROXYACYL-[ACYL-CARRIER-PROTEIN] DEHYDRATASE"/>
    <property type="match status" value="1"/>
</dbReference>
<dbReference type="VEuPathDB" id="ToxoDB:cyc_06395"/>
<feature type="signal peptide" evidence="5">
    <location>
        <begin position="1"/>
        <end position="25"/>
    </location>
</feature>
<dbReference type="NCBIfam" id="NF000582">
    <property type="entry name" value="PRK00006.1"/>
    <property type="match status" value="1"/>
</dbReference>
<evidence type="ECO:0000256" key="4">
    <source>
        <dbReference type="SAM" id="MobiDB-lite"/>
    </source>
</evidence>
<dbReference type="FunFam" id="3.10.129.10:FF:000001">
    <property type="entry name" value="3-hydroxyacyl-[acyl-carrier-protein] dehydratase FabZ"/>
    <property type="match status" value="1"/>
</dbReference>
<dbReference type="GO" id="GO:0005737">
    <property type="term" value="C:cytoplasm"/>
    <property type="evidence" value="ECO:0007669"/>
    <property type="project" value="UniProtKB-SubCell"/>
</dbReference>
<keyword evidence="3" id="KW-0456">Lyase</keyword>
<dbReference type="CDD" id="cd01288">
    <property type="entry name" value="FabZ"/>
    <property type="match status" value="1"/>
</dbReference>
<feature type="region of interest" description="Disordered" evidence="4">
    <location>
        <begin position="39"/>
        <end position="62"/>
    </location>
</feature>
<dbReference type="EMBL" id="JROU02000545">
    <property type="protein sequence ID" value="OEH79005.1"/>
    <property type="molecule type" value="Genomic_DNA"/>
</dbReference>
<evidence type="ECO:0000313" key="6">
    <source>
        <dbReference type="EMBL" id="OEH79005.1"/>
    </source>
</evidence>
<organism evidence="6 7">
    <name type="scientific">Cyclospora cayetanensis</name>
    <dbReference type="NCBI Taxonomy" id="88456"/>
    <lineage>
        <taxon>Eukaryota</taxon>
        <taxon>Sar</taxon>
        <taxon>Alveolata</taxon>
        <taxon>Apicomplexa</taxon>
        <taxon>Conoidasida</taxon>
        <taxon>Coccidia</taxon>
        <taxon>Eucoccidiorida</taxon>
        <taxon>Eimeriorina</taxon>
        <taxon>Eimeriidae</taxon>
        <taxon>Cyclospora</taxon>
    </lineage>
</organism>
<evidence type="ECO:0008006" key="8">
    <source>
        <dbReference type="Google" id="ProtNLM"/>
    </source>
</evidence>
<accession>A0A1D3D6C5</accession>
<protein>
    <recommendedName>
        <fullName evidence="8">Beta-hydroxyacyl-ACP dehydratase</fullName>
    </recommendedName>
</protein>
<evidence type="ECO:0000256" key="1">
    <source>
        <dbReference type="ARBA" id="ARBA00004496"/>
    </source>
</evidence>